<organism evidence="1 2">
    <name type="scientific">Paenibacillus abyssi</name>
    <dbReference type="NCBI Taxonomy" id="1340531"/>
    <lineage>
        <taxon>Bacteria</taxon>
        <taxon>Bacillati</taxon>
        <taxon>Bacillota</taxon>
        <taxon>Bacilli</taxon>
        <taxon>Bacillales</taxon>
        <taxon>Paenibacillaceae</taxon>
        <taxon>Paenibacillus</taxon>
    </lineage>
</organism>
<dbReference type="InterPro" id="IPR001387">
    <property type="entry name" value="Cro/C1-type_HTH"/>
</dbReference>
<dbReference type="RefSeq" id="WP_188532782.1">
    <property type="nucleotide sequence ID" value="NZ_BMGR01000014.1"/>
</dbReference>
<reference evidence="1" key="1">
    <citation type="journal article" date="2014" name="Int. J. Syst. Evol. Microbiol.">
        <title>Complete genome sequence of Corynebacterium casei LMG S-19264T (=DSM 44701T), isolated from a smear-ripened cheese.</title>
        <authorList>
            <consortium name="US DOE Joint Genome Institute (JGI-PGF)"/>
            <person name="Walter F."/>
            <person name="Albersmeier A."/>
            <person name="Kalinowski J."/>
            <person name="Ruckert C."/>
        </authorList>
    </citation>
    <scope>NUCLEOTIDE SEQUENCE</scope>
    <source>
        <strain evidence="1">CGMCC 1.12987</strain>
    </source>
</reference>
<protein>
    <submittedName>
        <fullName evidence="1">Uncharacterized protein</fullName>
    </submittedName>
</protein>
<dbReference type="Proteomes" id="UP000644756">
    <property type="component" value="Unassembled WGS sequence"/>
</dbReference>
<gene>
    <name evidence="1" type="ORF">GCM10010916_39430</name>
</gene>
<sequence>MGDFHPGEMMKLYRIRKKMSQEKLAMVINQKSPHLLTYQMQISRIEQGKDHPEEPLRAAIECALGYQIWPNDVHKRTIETSQD</sequence>
<dbReference type="GO" id="GO:0003677">
    <property type="term" value="F:DNA binding"/>
    <property type="evidence" value="ECO:0007669"/>
    <property type="project" value="InterPro"/>
</dbReference>
<accession>A0A917LFP3</accession>
<comment type="caution">
    <text evidence="1">The sequence shown here is derived from an EMBL/GenBank/DDBJ whole genome shotgun (WGS) entry which is preliminary data.</text>
</comment>
<evidence type="ECO:0000313" key="1">
    <source>
        <dbReference type="EMBL" id="GGG18757.1"/>
    </source>
</evidence>
<dbReference type="InterPro" id="IPR010982">
    <property type="entry name" value="Lambda_DNA-bd_dom_sf"/>
</dbReference>
<dbReference type="Gene3D" id="1.10.260.40">
    <property type="entry name" value="lambda repressor-like DNA-binding domains"/>
    <property type="match status" value="1"/>
</dbReference>
<proteinExistence type="predicted"/>
<dbReference type="AlphaFoldDB" id="A0A917LFP3"/>
<dbReference type="SUPFAM" id="SSF47413">
    <property type="entry name" value="lambda repressor-like DNA-binding domains"/>
    <property type="match status" value="1"/>
</dbReference>
<name>A0A917LFP3_9BACL</name>
<evidence type="ECO:0000313" key="2">
    <source>
        <dbReference type="Proteomes" id="UP000644756"/>
    </source>
</evidence>
<keyword evidence="2" id="KW-1185">Reference proteome</keyword>
<reference evidence="1" key="2">
    <citation type="submission" date="2020-09" db="EMBL/GenBank/DDBJ databases">
        <authorList>
            <person name="Sun Q."/>
            <person name="Zhou Y."/>
        </authorList>
    </citation>
    <scope>NUCLEOTIDE SEQUENCE</scope>
    <source>
        <strain evidence="1">CGMCC 1.12987</strain>
    </source>
</reference>
<dbReference type="EMBL" id="BMGR01000014">
    <property type="protein sequence ID" value="GGG18757.1"/>
    <property type="molecule type" value="Genomic_DNA"/>
</dbReference>
<dbReference type="CDD" id="cd00093">
    <property type="entry name" value="HTH_XRE"/>
    <property type="match status" value="1"/>
</dbReference>